<proteinExistence type="predicted"/>
<dbReference type="STRING" id="641691.SAMN05421636_11245"/>
<dbReference type="Proteomes" id="UP000199109">
    <property type="component" value="Unassembled WGS sequence"/>
</dbReference>
<organism evidence="1 2">
    <name type="scientific">Pricia antarctica</name>
    <dbReference type="NCBI Taxonomy" id="641691"/>
    <lineage>
        <taxon>Bacteria</taxon>
        <taxon>Pseudomonadati</taxon>
        <taxon>Bacteroidota</taxon>
        <taxon>Flavobacteriia</taxon>
        <taxon>Flavobacteriales</taxon>
        <taxon>Flavobacteriaceae</taxon>
        <taxon>Pricia</taxon>
    </lineage>
</organism>
<protein>
    <recommendedName>
        <fullName evidence="3">Mobilisation protein (MobC)</fullName>
    </recommendedName>
</protein>
<evidence type="ECO:0000313" key="2">
    <source>
        <dbReference type="Proteomes" id="UP000199109"/>
    </source>
</evidence>
<dbReference type="EMBL" id="FNAO01000012">
    <property type="protein sequence ID" value="SDF12577.1"/>
    <property type="molecule type" value="Genomic_DNA"/>
</dbReference>
<reference evidence="1 2" key="1">
    <citation type="submission" date="2016-10" db="EMBL/GenBank/DDBJ databases">
        <authorList>
            <person name="de Groot N.N."/>
        </authorList>
    </citation>
    <scope>NUCLEOTIDE SEQUENCE [LARGE SCALE GENOMIC DNA]</scope>
    <source>
        <strain evidence="1 2">DSM 23421</strain>
    </source>
</reference>
<name>A0A1G7IIN5_9FLAO</name>
<evidence type="ECO:0008006" key="3">
    <source>
        <dbReference type="Google" id="ProtNLM"/>
    </source>
</evidence>
<keyword evidence="2" id="KW-1185">Reference proteome</keyword>
<gene>
    <name evidence="1" type="ORF">SAMN05421636_11245</name>
</gene>
<sequence>MEQRKRGRKRLGNKKRYHNVMLRFNDTEYGKLRKICESYHLDISKRGTVSPLLRRLVLHSESEEKDMLPDTSNLAYHINKIGNNINQLVKLVHHKNLRSPNSSLQNEIQKANGFLHALMEITMEERTG</sequence>
<evidence type="ECO:0000313" key="1">
    <source>
        <dbReference type="EMBL" id="SDF12577.1"/>
    </source>
</evidence>
<dbReference type="OrthoDB" id="1442511at2"/>
<accession>A0A1G7IIN5</accession>
<dbReference type="AlphaFoldDB" id="A0A1G7IIN5"/>
<dbReference type="RefSeq" id="WP_091873902.1">
    <property type="nucleotide sequence ID" value="NZ_FNAO01000012.1"/>
</dbReference>